<dbReference type="RefSeq" id="WP_146433067.1">
    <property type="nucleotide sequence ID" value="NZ_SJPF01000003.1"/>
</dbReference>
<gene>
    <name evidence="1" type="ORF">Enr8_31370</name>
</gene>
<reference evidence="1 2" key="1">
    <citation type="submission" date="2019-02" db="EMBL/GenBank/DDBJ databases">
        <title>Deep-cultivation of Planctomycetes and their phenomic and genomic characterization uncovers novel biology.</title>
        <authorList>
            <person name="Wiegand S."/>
            <person name="Jogler M."/>
            <person name="Boedeker C."/>
            <person name="Pinto D."/>
            <person name="Vollmers J."/>
            <person name="Rivas-Marin E."/>
            <person name="Kohn T."/>
            <person name="Peeters S.H."/>
            <person name="Heuer A."/>
            <person name="Rast P."/>
            <person name="Oberbeckmann S."/>
            <person name="Bunk B."/>
            <person name="Jeske O."/>
            <person name="Meyerdierks A."/>
            <person name="Storesund J.E."/>
            <person name="Kallscheuer N."/>
            <person name="Luecker S."/>
            <person name="Lage O.M."/>
            <person name="Pohl T."/>
            <person name="Merkel B.J."/>
            <person name="Hornburger P."/>
            <person name="Mueller R.-W."/>
            <person name="Bruemmer F."/>
            <person name="Labrenz M."/>
            <person name="Spormann A.M."/>
            <person name="Op Den Camp H."/>
            <person name="Overmann J."/>
            <person name="Amann R."/>
            <person name="Jetten M.S.M."/>
            <person name="Mascher T."/>
            <person name="Medema M.H."/>
            <person name="Devos D.P."/>
            <person name="Kaster A.-K."/>
            <person name="Ovreas L."/>
            <person name="Rohde M."/>
            <person name="Galperin M.Y."/>
            <person name="Jogler C."/>
        </authorList>
    </citation>
    <scope>NUCLEOTIDE SEQUENCE [LARGE SCALE GENOMIC DNA]</scope>
    <source>
        <strain evidence="1 2">Enr8</strain>
    </source>
</reference>
<dbReference type="AlphaFoldDB" id="A0A5C5V4Q0"/>
<keyword evidence="2" id="KW-1185">Reference proteome</keyword>
<evidence type="ECO:0000313" key="2">
    <source>
        <dbReference type="Proteomes" id="UP000318878"/>
    </source>
</evidence>
<evidence type="ECO:0008006" key="3">
    <source>
        <dbReference type="Google" id="ProtNLM"/>
    </source>
</evidence>
<dbReference type="Proteomes" id="UP000318878">
    <property type="component" value="Unassembled WGS sequence"/>
</dbReference>
<dbReference type="EMBL" id="SJPF01000003">
    <property type="protein sequence ID" value="TWT33311.1"/>
    <property type="molecule type" value="Genomic_DNA"/>
</dbReference>
<name>A0A5C5V4Q0_9BACT</name>
<evidence type="ECO:0000313" key="1">
    <source>
        <dbReference type="EMBL" id="TWT33311.1"/>
    </source>
</evidence>
<accession>A0A5C5V4Q0</accession>
<organism evidence="1 2">
    <name type="scientific">Blastopirellula retiformator</name>
    <dbReference type="NCBI Taxonomy" id="2527970"/>
    <lineage>
        <taxon>Bacteria</taxon>
        <taxon>Pseudomonadati</taxon>
        <taxon>Planctomycetota</taxon>
        <taxon>Planctomycetia</taxon>
        <taxon>Pirellulales</taxon>
        <taxon>Pirellulaceae</taxon>
        <taxon>Blastopirellula</taxon>
    </lineage>
</organism>
<proteinExistence type="predicted"/>
<sequence length="144" mass="16115">MFSSSTAQLLNQLAALHRHSLPAYLRFTRPWVGYEDEEAVDVLRQLASDHKYLVDKIVAQLEPLGLDLPLGQFPMEFTSLHDLSVEYLVKRTQQFQQGFVERLDDLAAVMPNEPPARELAEEALGMAKGHLKNLEEAAADLAAS</sequence>
<dbReference type="OrthoDB" id="282205at2"/>
<protein>
    <recommendedName>
        <fullName evidence="3">Ferritin-like domain protein</fullName>
    </recommendedName>
</protein>
<comment type="caution">
    <text evidence="1">The sequence shown here is derived from an EMBL/GenBank/DDBJ whole genome shotgun (WGS) entry which is preliminary data.</text>
</comment>